<dbReference type="AlphaFoldDB" id="A0A099I8W9"/>
<accession>A0A099I8W9</accession>
<keyword evidence="2" id="KW-0812">Transmembrane</keyword>
<keyword evidence="2" id="KW-0472">Membrane</keyword>
<evidence type="ECO:0000259" key="3">
    <source>
        <dbReference type="SMART" id="SM00047"/>
    </source>
</evidence>
<gene>
    <name evidence="4" type="ORF">CIAN88_05200</name>
</gene>
<evidence type="ECO:0000256" key="1">
    <source>
        <dbReference type="ARBA" id="ARBA00022801"/>
    </source>
</evidence>
<dbReference type="Pfam" id="PF01832">
    <property type="entry name" value="Glucosaminidase"/>
    <property type="match status" value="1"/>
</dbReference>
<dbReference type="EMBL" id="JQIF01000022">
    <property type="protein sequence ID" value="KGJ54155.1"/>
    <property type="molecule type" value="Genomic_DNA"/>
</dbReference>
<dbReference type="GO" id="GO:0004040">
    <property type="term" value="F:amidase activity"/>
    <property type="evidence" value="ECO:0007669"/>
    <property type="project" value="InterPro"/>
</dbReference>
<evidence type="ECO:0000313" key="4">
    <source>
        <dbReference type="EMBL" id="KGJ54155.1"/>
    </source>
</evidence>
<keyword evidence="1" id="KW-0378">Hydrolase</keyword>
<dbReference type="InterPro" id="IPR002901">
    <property type="entry name" value="MGlyc_endo_b_GlcNAc-like_dom"/>
</dbReference>
<feature type="transmembrane region" description="Helical" evidence="2">
    <location>
        <begin position="16"/>
        <end position="37"/>
    </location>
</feature>
<evidence type="ECO:0000256" key="2">
    <source>
        <dbReference type="SAM" id="Phobius"/>
    </source>
</evidence>
<name>A0A099I8W9_CLOIN</name>
<organism evidence="4 5">
    <name type="scientific">Clostridium innocuum</name>
    <dbReference type="NCBI Taxonomy" id="1522"/>
    <lineage>
        <taxon>Bacteria</taxon>
        <taxon>Bacillati</taxon>
        <taxon>Bacillota</taxon>
        <taxon>Clostridia</taxon>
        <taxon>Eubacteriales</taxon>
        <taxon>Clostridiaceae</taxon>
        <taxon>Clostridium</taxon>
    </lineage>
</organism>
<protein>
    <submittedName>
        <fullName evidence="4">Mannosyl-glycoprotein endo-beta-N-acetylglucosamidase</fullName>
    </submittedName>
</protein>
<dbReference type="Proteomes" id="UP000030008">
    <property type="component" value="Unassembled WGS sequence"/>
</dbReference>
<keyword evidence="2" id="KW-1133">Transmembrane helix</keyword>
<evidence type="ECO:0000313" key="5">
    <source>
        <dbReference type="Proteomes" id="UP000030008"/>
    </source>
</evidence>
<comment type="caution">
    <text evidence="4">The sequence shown here is derived from an EMBL/GenBank/DDBJ whole genome shotgun (WGS) entry which is preliminary data.</text>
</comment>
<reference evidence="4 5" key="1">
    <citation type="submission" date="2014-08" db="EMBL/GenBank/DDBJ databases">
        <title>Clostridium innocuum, an unnegligible vancomycin-resistant pathogen causing extra-intestinal infections.</title>
        <authorList>
            <person name="Feng Y."/>
            <person name="Chiu C.-H."/>
        </authorList>
    </citation>
    <scope>NUCLEOTIDE SEQUENCE [LARGE SCALE GENOMIC DNA]</scope>
    <source>
        <strain evidence="4 5">AN88</strain>
    </source>
</reference>
<dbReference type="SMART" id="SM00047">
    <property type="entry name" value="LYZ2"/>
    <property type="match status" value="1"/>
</dbReference>
<dbReference type="RefSeq" id="WP_044904481.1">
    <property type="nucleotide sequence ID" value="NZ_JQIF01000022.1"/>
</dbReference>
<proteinExistence type="predicted"/>
<dbReference type="PANTHER" id="PTHR33308">
    <property type="entry name" value="PEPTIDOGLYCAN HYDROLASE FLGJ"/>
    <property type="match status" value="1"/>
</dbReference>
<sequence length="494" mass="56355">MKKNVRKRKKKKTNRYIPILASGLLIALTVLVISWVFSARRTYTVVILKEGVEQEYAQYHSLAQAKEEMLTQTKRAEKQNAGIRYDHKLIAIGYGVVQFQRKDCTLNTSYRMAETEETGYTNGCYGNDAAFVDISDDGSEVRFRQAGVDGWAAVDEVTLHNYYDENDVASINHYTAKSHLLTHKITTNIAESSYANELSMGETGLKDHAYYSYDGHYFYSTFEDMIEDYRKGSHERAANKEAFYNYYQFLPHRSISRYAADDINWYVENYLGFASSSQSLLYDSGAWFIEAQKRYSTNAIMMFALAMNESDFGRSAIAREKKNLFGHAAYDDSPSQSASGYKSVRESILAHAEKYLQNSYLNPLSDLYHGGFFGDKAGGMNVRYASDPYWGEKAADFYRTFDMVMQGRDRDISYLVSEQPVTVYSSKTKDTVLYRAGAVPCSHLVLKQEDGWFQVRSDGPVHNGTLQKNSSIYVLKNAYGFIQEDLTNQIRILQ</sequence>
<dbReference type="PANTHER" id="PTHR33308:SF9">
    <property type="entry name" value="PEPTIDOGLYCAN HYDROLASE FLGJ"/>
    <property type="match status" value="1"/>
</dbReference>
<dbReference type="Gene3D" id="1.10.530.10">
    <property type="match status" value="1"/>
</dbReference>
<dbReference type="InterPro" id="IPR051056">
    <property type="entry name" value="Glycosyl_Hydrolase_73"/>
</dbReference>
<feature type="domain" description="Mannosyl-glycoprotein endo-beta-N-acetylglucosamidase-like" evidence="3">
    <location>
        <begin position="273"/>
        <end position="409"/>
    </location>
</feature>